<dbReference type="RefSeq" id="WP_282715856.1">
    <property type="nucleotide sequence ID" value="NZ_JASCRZ010000002.1"/>
</dbReference>
<keyword evidence="2" id="KW-1185">Reference proteome</keyword>
<accession>A0ABT6V851</accession>
<comment type="caution">
    <text evidence="1">The sequence shown here is derived from an EMBL/GenBank/DDBJ whole genome shotgun (WGS) entry which is preliminary data.</text>
</comment>
<gene>
    <name evidence="1" type="ORF">QLS65_05725</name>
</gene>
<proteinExistence type="predicted"/>
<reference evidence="1 2" key="1">
    <citation type="submission" date="2023-04" db="EMBL/GenBank/DDBJ databases">
        <title>Two novel species of Flavobacterium.</title>
        <authorList>
            <person name="Liu Q."/>
            <person name="Xin Y.-H."/>
        </authorList>
    </citation>
    <scope>NUCLEOTIDE SEQUENCE [LARGE SCALE GENOMIC DNA]</scope>
    <source>
        <strain evidence="1 2">LB1P51</strain>
    </source>
</reference>
<evidence type="ECO:0000313" key="1">
    <source>
        <dbReference type="EMBL" id="MDI5894381.1"/>
    </source>
</evidence>
<name>A0ABT6V851_9FLAO</name>
<evidence type="ECO:0000313" key="2">
    <source>
        <dbReference type="Proteomes" id="UP001243403"/>
    </source>
</evidence>
<protein>
    <submittedName>
        <fullName evidence="1">Uncharacterized protein</fullName>
    </submittedName>
</protein>
<sequence length="175" mass="20789">MILPFSTQLNGKPTYFIEKIWEGLLRTVKDDVQYIAYLNAHEKQCGKHWDYLPDEHERMTNPKLHTIREDKNDRWKPRTKIDFFINCRQKNMFRFAPILPVVSVQKVEIFYKGLFSAVAIDNVLFYTDADFKLGKSTAGMLQLAQNDGFDTIEDFFAYFNEDFKGKIIHWTDLRY</sequence>
<dbReference type="Proteomes" id="UP001243403">
    <property type="component" value="Unassembled WGS sequence"/>
</dbReference>
<dbReference type="EMBL" id="JASCRZ010000002">
    <property type="protein sequence ID" value="MDI5894381.1"/>
    <property type="molecule type" value="Genomic_DNA"/>
</dbReference>
<organism evidence="1 2">
    <name type="scientific">Flavobacterium algoritolerans</name>
    <dbReference type="NCBI Taxonomy" id="3041254"/>
    <lineage>
        <taxon>Bacteria</taxon>
        <taxon>Pseudomonadati</taxon>
        <taxon>Bacteroidota</taxon>
        <taxon>Flavobacteriia</taxon>
        <taxon>Flavobacteriales</taxon>
        <taxon>Flavobacteriaceae</taxon>
        <taxon>Flavobacterium</taxon>
    </lineage>
</organism>